<dbReference type="Pfam" id="PF01554">
    <property type="entry name" value="MatE"/>
    <property type="match status" value="2"/>
</dbReference>
<evidence type="ECO:0000313" key="15">
    <source>
        <dbReference type="Proteomes" id="UP000199309"/>
    </source>
</evidence>
<evidence type="ECO:0000256" key="6">
    <source>
        <dbReference type="ARBA" id="ARBA00022449"/>
    </source>
</evidence>
<proteinExistence type="inferred from homology"/>
<keyword evidence="10" id="KW-0406">Ion transport</keyword>
<keyword evidence="15" id="KW-1185">Reference proteome</keyword>
<sequence>MLFPQPEQCKHFMKLFPPIFLTQIAQVGTAVFSSIFSGQAGTIDLAGVAVGVNIWYPIFAGISGIFFGITPILAQLRGARKLERIPFYIMQSIYIAAFFSLFILAAGYLVIDPFLSWLTLEPSVREIASGYMHALGIGVFPLFMIATLRNIVDAHGKTHISMTILLLNMATTIVLFRFLIFGGMGIPPMGGIGAGYAISIAAWISLFVFIILFQKISPFNSYHIWTRLRPVMFILWIQQLRLGLPICIAIFCETSLFSIVGLLMSEYGTVFLAANQAAISYSTLTYTVPWSLSLAATIVVGYEIGAKHYQAARQYAVLCQITALIIACFTSAATFIFINPIASLFTSDTTTFIHIKAFITFAVIFAFCDAMGTPVQGILRGYKDVKSITWIAFITYWIISLPLGLGLSHWTTLGAYGYWVGFIISLGIAAIAYNTRLWCHTAHIYQEKGDQPND</sequence>
<dbReference type="CDD" id="cd13131">
    <property type="entry name" value="MATE_NorM_like"/>
    <property type="match status" value="1"/>
</dbReference>
<dbReference type="PANTHER" id="PTHR43298">
    <property type="entry name" value="MULTIDRUG RESISTANCE PROTEIN NORM-RELATED"/>
    <property type="match status" value="1"/>
</dbReference>
<feature type="transmembrane region" description="Helical" evidence="13">
    <location>
        <begin position="284"/>
        <end position="304"/>
    </location>
</feature>
<comment type="function">
    <text evidence="1">Multidrug efflux pump.</text>
</comment>
<dbReference type="InterPro" id="IPR048279">
    <property type="entry name" value="MdtK-like"/>
</dbReference>
<dbReference type="InterPro" id="IPR002528">
    <property type="entry name" value="MATE_fam"/>
</dbReference>
<dbReference type="PANTHER" id="PTHR43298:SF2">
    <property type="entry name" value="FMN_FAD EXPORTER YEEO-RELATED"/>
    <property type="match status" value="1"/>
</dbReference>
<feature type="transmembrane region" description="Helical" evidence="13">
    <location>
        <begin position="164"/>
        <end position="186"/>
    </location>
</feature>
<dbReference type="InterPro" id="IPR050222">
    <property type="entry name" value="MATE_MdtK"/>
</dbReference>
<feature type="transmembrane region" description="Helical" evidence="13">
    <location>
        <begin position="350"/>
        <end position="368"/>
    </location>
</feature>
<organism evidence="14 15">
    <name type="scientific">Megasphaera paucivorans</name>
    <dbReference type="NCBI Taxonomy" id="349095"/>
    <lineage>
        <taxon>Bacteria</taxon>
        <taxon>Bacillati</taxon>
        <taxon>Bacillota</taxon>
        <taxon>Negativicutes</taxon>
        <taxon>Veillonellales</taxon>
        <taxon>Veillonellaceae</taxon>
        <taxon>Megasphaera</taxon>
    </lineage>
</organism>
<feature type="transmembrane region" description="Helical" evidence="13">
    <location>
        <begin position="131"/>
        <end position="152"/>
    </location>
</feature>
<comment type="subcellular location">
    <subcellularLocation>
        <location evidence="2">Cell membrane</location>
        <topology evidence="2">Multi-pass membrane protein</topology>
    </subcellularLocation>
</comment>
<gene>
    <name evidence="14" type="ORF">SAMN05660299_01448</name>
</gene>
<keyword evidence="6" id="KW-0050">Antiport</keyword>
<evidence type="ECO:0000256" key="7">
    <source>
        <dbReference type="ARBA" id="ARBA00022475"/>
    </source>
</evidence>
<feature type="transmembrane region" description="Helical" evidence="13">
    <location>
        <begin position="192"/>
        <end position="213"/>
    </location>
</feature>
<evidence type="ECO:0000256" key="8">
    <source>
        <dbReference type="ARBA" id="ARBA00022692"/>
    </source>
</evidence>
<dbReference type="EMBL" id="FNHQ01000012">
    <property type="protein sequence ID" value="SDM73119.1"/>
    <property type="molecule type" value="Genomic_DNA"/>
</dbReference>
<name>A0A1G9VLR7_9FIRM</name>
<evidence type="ECO:0000256" key="4">
    <source>
        <dbReference type="ARBA" id="ARBA00020268"/>
    </source>
</evidence>
<accession>A0A1G9VLR7</accession>
<evidence type="ECO:0000256" key="9">
    <source>
        <dbReference type="ARBA" id="ARBA00022989"/>
    </source>
</evidence>
<feature type="transmembrane region" description="Helical" evidence="13">
    <location>
        <begin position="316"/>
        <end position="338"/>
    </location>
</feature>
<feature type="transmembrane region" description="Helical" evidence="13">
    <location>
        <begin position="388"/>
        <end position="410"/>
    </location>
</feature>
<dbReference type="PIRSF" id="PIRSF006603">
    <property type="entry name" value="DinF"/>
    <property type="match status" value="1"/>
</dbReference>
<keyword evidence="9 13" id="KW-1133">Transmembrane helix</keyword>
<feature type="transmembrane region" description="Helical" evidence="13">
    <location>
        <begin position="416"/>
        <end position="433"/>
    </location>
</feature>
<evidence type="ECO:0000256" key="13">
    <source>
        <dbReference type="SAM" id="Phobius"/>
    </source>
</evidence>
<feature type="transmembrane region" description="Helical" evidence="13">
    <location>
        <begin position="12"/>
        <end position="34"/>
    </location>
</feature>
<comment type="similarity">
    <text evidence="3">Belongs to the multi antimicrobial extrusion (MATE) (TC 2.A.66.1) family.</text>
</comment>
<evidence type="ECO:0000256" key="11">
    <source>
        <dbReference type="ARBA" id="ARBA00023136"/>
    </source>
</evidence>
<evidence type="ECO:0000256" key="5">
    <source>
        <dbReference type="ARBA" id="ARBA00022448"/>
    </source>
</evidence>
<dbReference type="NCBIfam" id="TIGR00797">
    <property type="entry name" value="matE"/>
    <property type="match status" value="1"/>
</dbReference>
<evidence type="ECO:0000256" key="1">
    <source>
        <dbReference type="ARBA" id="ARBA00003408"/>
    </source>
</evidence>
<dbReference type="RefSeq" id="WP_091650001.1">
    <property type="nucleotide sequence ID" value="NZ_FNHQ01000012.1"/>
</dbReference>
<dbReference type="OrthoDB" id="9780160at2"/>
<keyword evidence="8 13" id="KW-0812">Transmembrane</keyword>
<keyword evidence="11 13" id="KW-0472">Membrane</keyword>
<dbReference type="GO" id="GO:0006811">
    <property type="term" value="P:monoatomic ion transport"/>
    <property type="evidence" value="ECO:0007669"/>
    <property type="project" value="UniProtKB-KW"/>
</dbReference>
<dbReference type="GO" id="GO:0015297">
    <property type="term" value="F:antiporter activity"/>
    <property type="evidence" value="ECO:0007669"/>
    <property type="project" value="UniProtKB-KW"/>
</dbReference>
<feature type="transmembrane region" description="Helical" evidence="13">
    <location>
        <begin position="242"/>
        <end position="264"/>
    </location>
</feature>
<keyword evidence="7" id="KW-1003">Cell membrane</keyword>
<dbReference type="GO" id="GO:0042910">
    <property type="term" value="F:xenobiotic transmembrane transporter activity"/>
    <property type="evidence" value="ECO:0007669"/>
    <property type="project" value="InterPro"/>
</dbReference>
<keyword evidence="5" id="KW-0813">Transport</keyword>
<evidence type="ECO:0000256" key="12">
    <source>
        <dbReference type="ARBA" id="ARBA00031636"/>
    </source>
</evidence>
<feature type="transmembrane region" description="Helical" evidence="13">
    <location>
        <begin position="54"/>
        <end position="76"/>
    </location>
</feature>
<evidence type="ECO:0000256" key="2">
    <source>
        <dbReference type="ARBA" id="ARBA00004651"/>
    </source>
</evidence>
<dbReference type="Proteomes" id="UP000199309">
    <property type="component" value="Unassembled WGS sequence"/>
</dbReference>
<dbReference type="STRING" id="349095.SAMN05660299_01448"/>
<evidence type="ECO:0000256" key="3">
    <source>
        <dbReference type="ARBA" id="ARBA00010199"/>
    </source>
</evidence>
<reference evidence="14 15" key="1">
    <citation type="submission" date="2016-10" db="EMBL/GenBank/DDBJ databases">
        <authorList>
            <person name="de Groot N.N."/>
        </authorList>
    </citation>
    <scope>NUCLEOTIDE SEQUENCE [LARGE SCALE GENOMIC DNA]</scope>
    <source>
        <strain evidence="14 15">DSM 16981</strain>
    </source>
</reference>
<feature type="transmembrane region" description="Helical" evidence="13">
    <location>
        <begin position="88"/>
        <end position="111"/>
    </location>
</feature>
<evidence type="ECO:0000256" key="10">
    <source>
        <dbReference type="ARBA" id="ARBA00023065"/>
    </source>
</evidence>
<dbReference type="AlphaFoldDB" id="A0A1G9VLR7"/>
<dbReference type="GO" id="GO:0005886">
    <property type="term" value="C:plasma membrane"/>
    <property type="evidence" value="ECO:0007669"/>
    <property type="project" value="UniProtKB-SubCell"/>
</dbReference>
<protein>
    <recommendedName>
        <fullName evidence="4">Probable multidrug resistance protein NorM</fullName>
    </recommendedName>
    <alternativeName>
        <fullName evidence="12">Multidrug-efflux transporter</fullName>
    </alternativeName>
</protein>
<evidence type="ECO:0000313" key="14">
    <source>
        <dbReference type="EMBL" id="SDM73119.1"/>
    </source>
</evidence>